<feature type="domain" description="DUF6458" evidence="2">
    <location>
        <begin position="1"/>
        <end position="67"/>
    </location>
</feature>
<feature type="transmembrane region" description="Helical" evidence="1">
    <location>
        <begin position="29"/>
        <end position="51"/>
    </location>
</feature>
<dbReference type="AlphaFoldDB" id="A0A1I2YG03"/>
<reference evidence="4 5" key="1">
    <citation type="submission" date="2016-10" db="EMBL/GenBank/DDBJ databases">
        <authorList>
            <person name="de Groot N.N."/>
        </authorList>
    </citation>
    <scope>NUCLEOTIDE SEQUENCE [LARGE SCALE GENOMIC DNA]</scope>
    <source>
        <strain evidence="4 5">CPCC 202808</strain>
    </source>
</reference>
<evidence type="ECO:0000259" key="2">
    <source>
        <dbReference type="Pfam" id="PF20059"/>
    </source>
</evidence>
<evidence type="ECO:0000313" key="5">
    <source>
        <dbReference type="Proteomes" id="UP000199052"/>
    </source>
</evidence>
<name>A0A1I2YG03_9ACTN</name>
<dbReference type="EMBL" id="FOOI01000014">
    <property type="protein sequence ID" value="SFH24006.1"/>
    <property type="molecule type" value="Genomic_DNA"/>
</dbReference>
<sequence>MGIGASILLIAVGAILAFAVDFNISGLDIHVIGWILIVVGVIGLIMTALIWGPRRRRAAAAPTTRVEERRVYDDGPPAV</sequence>
<dbReference type="RefSeq" id="WP_092886417.1">
    <property type="nucleotide sequence ID" value="NZ_FOOI01000014.1"/>
</dbReference>
<proteinExistence type="predicted"/>
<dbReference type="Proteomes" id="UP000533017">
    <property type="component" value="Unassembled WGS sequence"/>
</dbReference>
<organism evidence="4 5">
    <name type="scientific">Actinopolymorpha cephalotaxi</name>
    <dbReference type="NCBI Taxonomy" id="504797"/>
    <lineage>
        <taxon>Bacteria</taxon>
        <taxon>Bacillati</taxon>
        <taxon>Actinomycetota</taxon>
        <taxon>Actinomycetes</taxon>
        <taxon>Propionibacteriales</taxon>
        <taxon>Actinopolymorphaceae</taxon>
        <taxon>Actinopolymorpha</taxon>
    </lineage>
</organism>
<gene>
    <name evidence="3" type="ORF">FHR37_005864</name>
    <name evidence="4" type="ORF">SAMN05421678_11452</name>
</gene>
<keyword evidence="6" id="KW-1185">Reference proteome</keyword>
<evidence type="ECO:0000313" key="3">
    <source>
        <dbReference type="EMBL" id="NYH87013.1"/>
    </source>
</evidence>
<dbReference type="Pfam" id="PF20059">
    <property type="entry name" value="DUF6458"/>
    <property type="match status" value="1"/>
</dbReference>
<accession>A0A1I2YG03</accession>
<dbReference type="STRING" id="504797.SAMN05421678_11452"/>
<evidence type="ECO:0000256" key="1">
    <source>
        <dbReference type="SAM" id="Phobius"/>
    </source>
</evidence>
<protein>
    <submittedName>
        <fullName evidence="3">Na+/proline symporter</fullName>
    </submittedName>
</protein>
<reference evidence="3 6" key="2">
    <citation type="submission" date="2020-07" db="EMBL/GenBank/DDBJ databases">
        <title>Sequencing the genomes of 1000 actinobacteria strains.</title>
        <authorList>
            <person name="Klenk H.-P."/>
        </authorList>
    </citation>
    <scope>NUCLEOTIDE SEQUENCE [LARGE SCALE GENOMIC DNA]</scope>
    <source>
        <strain evidence="3 6">DSM 45117</strain>
    </source>
</reference>
<evidence type="ECO:0000313" key="4">
    <source>
        <dbReference type="EMBL" id="SFH24006.1"/>
    </source>
</evidence>
<keyword evidence="1" id="KW-0812">Transmembrane</keyword>
<keyword evidence="1" id="KW-1133">Transmembrane helix</keyword>
<evidence type="ECO:0000313" key="6">
    <source>
        <dbReference type="Proteomes" id="UP000533017"/>
    </source>
</evidence>
<dbReference type="Proteomes" id="UP000199052">
    <property type="component" value="Unassembled WGS sequence"/>
</dbReference>
<dbReference type="InterPro" id="IPR045597">
    <property type="entry name" value="DUF6458"/>
</dbReference>
<keyword evidence="1" id="KW-0472">Membrane</keyword>
<dbReference type="EMBL" id="JACBZA010000001">
    <property type="protein sequence ID" value="NYH87013.1"/>
    <property type="molecule type" value="Genomic_DNA"/>
</dbReference>